<dbReference type="EMBL" id="JACIDM010000003">
    <property type="protein sequence ID" value="MBB4084196.1"/>
    <property type="molecule type" value="Genomic_DNA"/>
</dbReference>
<evidence type="ECO:0000313" key="2">
    <source>
        <dbReference type="EMBL" id="MBB4084196.1"/>
    </source>
</evidence>
<dbReference type="Proteomes" id="UP000529946">
    <property type="component" value="Unassembled WGS sequence"/>
</dbReference>
<sequence>MRMTLLIAGLLAVAGAAQAQTPAETFARARMVCEADGGALWGVDLCGPILLVDPATRTLYATRAGASDALKPDGDVFTGVLPTEINIANTALDWDGVRWAMLMTPLPGDAEDRDALIAHESWHGVQARLGLSAASPAPAHLATEEGRVLMRLEWRALAAALAADAPEDRQRAVADALAFRSKRRGADDEERQLELNEGLAEYTGVRLGRRDPRASVIAALTRADGGTSFARSFAYASGPAYGLLLDDARPAWRGELNVDSDLGRMLGEALQVEPTGDIAAAEARYDAATIRTEESATAAARRAIESAWRSKLVDGPRLVLPLVSMQMAFNPGGVTPLPGAGTVYPTLRVVDAWGVLEVSDGALIDPNYGAVAVAAPSGAEARDGPGWTLTLNPGWRLEAGERAGDFRLVRP</sequence>
<keyword evidence="3" id="KW-1185">Reference proteome</keyword>
<name>A0A7W6JHF7_9CAUL</name>
<gene>
    <name evidence="2" type="ORF">GGR12_003084</name>
</gene>
<organism evidence="2 3">
    <name type="scientific">Brevundimonas lenta</name>
    <dbReference type="NCBI Taxonomy" id="424796"/>
    <lineage>
        <taxon>Bacteria</taxon>
        <taxon>Pseudomonadati</taxon>
        <taxon>Pseudomonadota</taxon>
        <taxon>Alphaproteobacteria</taxon>
        <taxon>Caulobacterales</taxon>
        <taxon>Caulobacteraceae</taxon>
        <taxon>Brevundimonas</taxon>
    </lineage>
</organism>
<feature type="signal peptide" evidence="1">
    <location>
        <begin position="1"/>
        <end position="19"/>
    </location>
</feature>
<dbReference type="AlphaFoldDB" id="A0A7W6JHF7"/>
<proteinExistence type="predicted"/>
<accession>A0A7W6JHF7</accession>
<feature type="chain" id="PRO_5031513759" evidence="1">
    <location>
        <begin position="20"/>
        <end position="411"/>
    </location>
</feature>
<keyword evidence="1" id="KW-0732">Signal</keyword>
<evidence type="ECO:0000313" key="3">
    <source>
        <dbReference type="Proteomes" id="UP000529946"/>
    </source>
</evidence>
<dbReference type="RefSeq" id="WP_221212412.1">
    <property type="nucleotide sequence ID" value="NZ_BAAAER010000003.1"/>
</dbReference>
<evidence type="ECO:0000256" key="1">
    <source>
        <dbReference type="SAM" id="SignalP"/>
    </source>
</evidence>
<reference evidence="2 3" key="1">
    <citation type="submission" date="2020-08" db="EMBL/GenBank/DDBJ databases">
        <title>Genomic Encyclopedia of Type Strains, Phase IV (KMG-IV): sequencing the most valuable type-strain genomes for metagenomic binning, comparative biology and taxonomic classification.</title>
        <authorList>
            <person name="Goeker M."/>
        </authorList>
    </citation>
    <scope>NUCLEOTIDE SEQUENCE [LARGE SCALE GENOMIC DNA]</scope>
    <source>
        <strain evidence="2 3">DSM 23960</strain>
    </source>
</reference>
<protein>
    <submittedName>
        <fullName evidence="2">Uncharacterized protein</fullName>
    </submittedName>
</protein>
<comment type="caution">
    <text evidence="2">The sequence shown here is derived from an EMBL/GenBank/DDBJ whole genome shotgun (WGS) entry which is preliminary data.</text>
</comment>